<reference evidence="11 13" key="3">
    <citation type="journal article" name="Genome Announc.">
        <title>Complete Genome Sequence of Pseudomonas balearica DSM 6083T.</title>
        <authorList>
            <person name="Bennasar-Figueras A."/>
            <person name="Salva-Serra F."/>
            <person name="Jaen-Luchoro D."/>
            <person name="Segui C."/>
            <person name="Aliaga F."/>
            <person name="Busquets A."/>
            <person name="Gomila M."/>
            <person name="Moore E.R."/>
            <person name="Lalucat J."/>
        </authorList>
    </citation>
    <scope>NUCLEOTIDE SEQUENCE [LARGE SCALE GENOMIC DNA]</scope>
    <source>
        <strain evidence="13">DSM 6083</strain>
        <strain evidence="11">DSM6083</strain>
    </source>
</reference>
<evidence type="ECO:0000256" key="1">
    <source>
        <dbReference type="ARBA" id="ARBA00004141"/>
    </source>
</evidence>
<dbReference type="GO" id="GO:0016020">
    <property type="term" value="C:membrane"/>
    <property type="evidence" value="ECO:0007669"/>
    <property type="project" value="UniProtKB-SubCell"/>
</dbReference>
<keyword evidence="3" id="KW-0813">Transport</keyword>
<evidence type="ECO:0000256" key="5">
    <source>
        <dbReference type="ARBA" id="ARBA00022692"/>
    </source>
</evidence>
<feature type="transmembrane region" description="Helical" evidence="9">
    <location>
        <begin position="146"/>
        <end position="167"/>
    </location>
</feature>
<feature type="transmembrane region" description="Helical" evidence="9">
    <location>
        <begin position="60"/>
        <end position="80"/>
    </location>
</feature>
<dbReference type="GO" id="GO:0006813">
    <property type="term" value="P:potassium ion transport"/>
    <property type="evidence" value="ECO:0007669"/>
    <property type="project" value="InterPro"/>
</dbReference>
<feature type="transmembrane region" description="Helical" evidence="9">
    <location>
        <begin position="350"/>
        <end position="373"/>
    </location>
</feature>
<evidence type="ECO:0000256" key="6">
    <source>
        <dbReference type="ARBA" id="ARBA00022989"/>
    </source>
</evidence>
<evidence type="ECO:0000256" key="9">
    <source>
        <dbReference type="SAM" id="Phobius"/>
    </source>
</evidence>
<feature type="transmembrane region" description="Helical" evidence="9">
    <location>
        <begin position="86"/>
        <end position="107"/>
    </location>
</feature>
<dbReference type="GeneID" id="77262255"/>
<dbReference type="Pfam" id="PF02254">
    <property type="entry name" value="TrkA_N"/>
    <property type="match status" value="1"/>
</dbReference>
<evidence type="ECO:0000313" key="11">
    <source>
        <dbReference type="EMBL" id="AJE17307.1"/>
    </source>
</evidence>
<name>A0A8D3Y5H2_9GAMM</name>
<dbReference type="InterPro" id="IPR038770">
    <property type="entry name" value="Na+/solute_symporter_sf"/>
</dbReference>
<gene>
    <name evidence="11" type="ORF">CL52_20485</name>
    <name evidence="12" type="ORF">SAMN05660875_11355</name>
</gene>
<evidence type="ECO:0000313" key="13">
    <source>
        <dbReference type="Proteomes" id="UP000031271"/>
    </source>
</evidence>
<feature type="transmembrane region" description="Helical" evidence="9">
    <location>
        <begin position="266"/>
        <end position="282"/>
    </location>
</feature>
<dbReference type="PANTHER" id="PTHR42751:SF6">
    <property type="entry name" value="CONSERVED INTEGRAL MEMBRANE TRANSPORT PROTEIN-RELATED"/>
    <property type="match status" value="1"/>
</dbReference>
<dbReference type="InterPro" id="IPR036291">
    <property type="entry name" value="NAD(P)-bd_dom_sf"/>
</dbReference>
<dbReference type="InterPro" id="IPR006153">
    <property type="entry name" value="Cation/H_exchanger_TM"/>
</dbReference>
<dbReference type="KEGG" id="pbm:CL52_20485"/>
<dbReference type="GO" id="GO:1902600">
    <property type="term" value="P:proton transmembrane transport"/>
    <property type="evidence" value="ECO:0007669"/>
    <property type="project" value="InterPro"/>
</dbReference>
<feature type="transmembrane region" description="Helical" evidence="9">
    <location>
        <begin position="30"/>
        <end position="48"/>
    </location>
</feature>
<feature type="transmembrane region" description="Helical" evidence="9">
    <location>
        <begin position="217"/>
        <end position="245"/>
    </location>
</feature>
<keyword evidence="4" id="KW-0050">Antiport</keyword>
<reference evidence="13" key="1">
    <citation type="submission" date="2014-03" db="EMBL/GenBank/DDBJ databases">
        <title>Complete genome of Pseudomonas balearica DSM 6083T, a sewage water isolate from an enrichment with 2-methylnaphthalene.</title>
        <authorList>
            <person name="Salva-Serra F."/>
            <person name="Jaen-Luchoro D."/>
            <person name="Busquets A."/>
            <person name="Pena A."/>
            <person name="Gomila M."/>
            <person name="Bosch R."/>
            <person name="Nogales B."/>
            <person name="Garcia-Valdes E."/>
            <person name="Lalucat J."/>
            <person name="Bennasar A."/>
        </authorList>
    </citation>
    <scope>NUCLEOTIDE SEQUENCE [LARGE SCALE GENOMIC DNA]</scope>
    <source>
        <strain evidence="13">DSM 6083</strain>
    </source>
</reference>
<evidence type="ECO:0000256" key="2">
    <source>
        <dbReference type="ARBA" id="ARBA00005551"/>
    </source>
</evidence>
<keyword evidence="7" id="KW-0406">Ion transport</keyword>
<keyword evidence="14" id="KW-1185">Reference proteome</keyword>
<dbReference type="GO" id="GO:0015297">
    <property type="term" value="F:antiporter activity"/>
    <property type="evidence" value="ECO:0007669"/>
    <property type="project" value="UniProtKB-KW"/>
</dbReference>
<sequence>MQDLLGTTLILLVACSLAAALTARLNIPTLLGYLLVGVLLGPPATAWIMPGPALNFLSELGVALLLFMVGLEFSLGHFWLTRKTVLVAGTLQLAMVAAPVALALLWLGLPLDSAALLGAAAAMSSTALVSRQLADQGELTTRHGRGAIAVLVFQDLASVPLLALLAIWARGDAPGLGRVLGEVAGVLLLFAVSAVASRRLLHGLLGWVARQGHEESFVLVSLSLVVAAAAAAHALGVSAALGAFLAGMVLGESDFRHHMENHLKPFRDVLSGLFFVTIGLQLDTAQIVAAPLAVLGWLLALVPLKMGLNFLALRATRLSALDAWRAGIVLGHGGEFALLLLGMVMQQHLIAATMVQPMLVALVLSMGLAPLLIRHHDRWARAFSRSGALGQPPQAEEGEVAERARSLRDHVIICGADDVGLLLSRTLRLAGIPHLLLESDRQRVEAGRAMGVPVSYGDASRLDTLAAAGLAHARLVVLTFARPQTALRIAQAVLDRRLSLSVVVATERVTDAQLLRNLPNVRLYPLYLAAGLGLAEQVLLMLGINADQVDHRIEELRQTLSESGGDRP</sequence>
<dbReference type="InterPro" id="IPR003148">
    <property type="entry name" value="RCK_N"/>
</dbReference>
<evidence type="ECO:0000259" key="10">
    <source>
        <dbReference type="PROSITE" id="PS51201"/>
    </source>
</evidence>
<dbReference type="Proteomes" id="UP000031271">
    <property type="component" value="Chromosome"/>
</dbReference>
<dbReference type="EMBL" id="FNHO01000013">
    <property type="protein sequence ID" value="SDM93647.1"/>
    <property type="molecule type" value="Genomic_DNA"/>
</dbReference>
<keyword evidence="8 9" id="KW-0472">Membrane</keyword>
<dbReference type="PANTHER" id="PTHR42751">
    <property type="entry name" value="SODIUM/HYDROGEN EXCHANGER FAMILY/TRKA DOMAIN PROTEIN"/>
    <property type="match status" value="1"/>
</dbReference>
<dbReference type="EMBL" id="CP007511">
    <property type="protein sequence ID" value="AJE17307.1"/>
    <property type="molecule type" value="Genomic_DNA"/>
</dbReference>
<dbReference type="Gene3D" id="3.40.50.720">
    <property type="entry name" value="NAD(P)-binding Rossmann-like Domain"/>
    <property type="match status" value="1"/>
</dbReference>
<feature type="transmembrane region" description="Helical" evidence="9">
    <location>
        <begin position="323"/>
        <end position="344"/>
    </location>
</feature>
<organism evidence="11 13">
    <name type="scientific">Stutzerimonas balearica DSM 6083</name>
    <dbReference type="NCBI Taxonomy" id="1123016"/>
    <lineage>
        <taxon>Bacteria</taxon>
        <taxon>Pseudomonadati</taxon>
        <taxon>Pseudomonadota</taxon>
        <taxon>Gammaproteobacteria</taxon>
        <taxon>Pseudomonadales</taxon>
        <taxon>Pseudomonadaceae</taxon>
        <taxon>Stutzerimonas</taxon>
    </lineage>
</organism>
<evidence type="ECO:0000256" key="7">
    <source>
        <dbReference type="ARBA" id="ARBA00023065"/>
    </source>
</evidence>
<evidence type="ECO:0000313" key="14">
    <source>
        <dbReference type="Proteomes" id="UP000182276"/>
    </source>
</evidence>
<keyword evidence="6 9" id="KW-1133">Transmembrane helix</keyword>
<keyword evidence="5 9" id="KW-0812">Transmembrane</keyword>
<dbReference type="SUPFAM" id="SSF51735">
    <property type="entry name" value="NAD(P)-binding Rossmann-fold domains"/>
    <property type="match status" value="1"/>
</dbReference>
<dbReference type="Gene3D" id="1.20.1530.20">
    <property type="match status" value="1"/>
</dbReference>
<accession>A0A8D3Y5H2</accession>
<protein>
    <submittedName>
        <fullName evidence="12">Monovalent cation:H+ antiporter-2, CPA2 family</fullName>
    </submittedName>
    <submittedName>
        <fullName evidence="11">Sodium:proton exchanger</fullName>
    </submittedName>
</protein>
<reference evidence="12 14" key="2">
    <citation type="submission" date="2016-10" db="EMBL/GenBank/DDBJ databases">
        <authorList>
            <person name="Varghese N."/>
            <person name="Submissions S."/>
        </authorList>
    </citation>
    <scope>NUCLEOTIDE SEQUENCE [LARGE SCALE GENOMIC DNA]</scope>
    <source>
        <strain evidence="12 14">DSM 6083</strain>
    </source>
</reference>
<dbReference type="Proteomes" id="UP000182276">
    <property type="component" value="Unassembled WGS sequence"/>
</dbReference>
<proteinExistence type="inferred from homology"/>
<evidence type="ECO:0000256" key="8">
    <source>
        <dbReference type="ARBA" id="ARBA00023136"/>
    </source>
</evidence>
<dbReference type="Pfam" id="PF00999">
    <property type="entry name" value="Na_H_Exchanger"/>
    <property type="match status" value="1"/>
</dbReference>
<feature type="transmembrane region" description="Helical" evidence="9">
    <location>
        <begin position="179"/>
        <end position="197"/>
    </location>
</feature>
<feature type="transmembrane region" description="Helical" evidence="9">
    <location>
        <begin position="288"/>
        <end position="311"/>
    </location>
</feature>
<comment type="subcellular location">
    <subcellularLocation>
        <location evidence="1">Membrane</location>
        <topology evidence="1">Multi-pass membrane protein</topology>
    </subcellularLocation>
</comment>
<feature type="domain" description="RCK N-terminal" evidence="10">
    <location>
        <begin position="408"/>
        <end position="523"/>
    </location>
</feature>
<evidence type="ECO:0000313" key="12">
    <source>
        <dbReference type="EMBL" id="SDM93647.1"/>
    </source>
</evidence>
<evidence type="ECO:0000256" key="4">
    <source>
        <dbReference type="ARBA" id="ARBA00022449"/>
    </source>
</evidence>
<dbReference type="AlphaFoldDB" id="A0A8D3Y5H2"/>
<comment type="similarity">
    <text evidence="2">Belongs to the monovalent cation:proton antiporter 2 (CPA2) transporter (TC 2.A.37) family.</text>
</comment>
<dbReference type="PROSITE" id="PS51201">
    <property type="entry name" value="RCK_N"/>
    <property type="match status" value="1"/>
</dbReference>
<evidence type="ECO:0000256" key="3">
    <source>
        <dbReference type="ARBA" id="ARBA00022448"/>
    </source>
</evidence>
<dbReference type="RefSeq" id="WP_043222783.1">
    <property type="nucleotide sequence ID" value="NZ_CP007511.1"/>
</dbReference>